<dbReference type="InterPro" id="IPR050282">
    <property type="entry name" value="Cycloisomerase_2"/>
</dbReference>
<evidence type="ECO:0000313" key="4">
    <source>
        <dbReference type="Proteomes" id="UP001212997"/>
    </source>
</evidence>
<evidence type="ECO:0000256" key="2">
    <source>
        <dbReference type="SAM" id="SignalP"/>
    </source>
</evidence>
<dbReference type="Proteomes" id="UP001212997">
    <property type="component" value="Unassembled WGS sequence"/>
</dbReference>
<sequence length="438" mass="45457">MKAARSLLITLLCSIALVSAAPLDLQDRDIAHLEARAAKADPDTVVINKGKTHAGAAYFITNEPKGNYVVVADLMTNGKITYSRAVATRGRGAHGITTPNGPDPLFSQGAIKASTTGNILATVNAGSNTVSVFSIDPKDPVNIQQIGQPVGSGGEFPMSLAINKDGNTVCVLNGGSVNGVNCFSVDKTLGLMPKANTLRSLNLNQTTPATGPAGSASHVIFSEDGASLIASIKGTPTAQGYLAIWDVASDGSLSQNFRTITPAAGGNLPFSLTNIPGKNALFATDASIGFDIFDISTLKTANAASLASGRNSANAIKGQMATCWSSFSSQTGNFYVTDIGTSTVTEIKVDDNLKPTIVKQYPQRKGAATIDNDVVTLNKKDFLYVLAPNSTSVEVVQLNGSGKASNVGHFSFAKVAKRVGVTVSAENLQGMTTFPKQQ</sequence>
<comment type="caution">
    <text evidence="3">The sequence shown here is derived from an EMBL/GenBank/DDBJ whole genome shotgun (WGS) entry which is preliminary data.</text>
</comment>
<feature type="chain" id="PRO_5041909755" description="3-carboxymuconate cyclase" evidence="2">
    <location>
        <begin position="21"/>
        <end position="438"/>
    </location>
</feature>
<keyword evidence="4" id="KW-1185">Reference proteome</keyword>
<protein>
    <recommendedName>
        <fullName evidence="5">3-carboxymuconate cyclase</fullName>
    </recommendedName>
</protein>
<organism evidence="3 4">
    <name type="scientific">Meripilus lineatus</name>
    <dbReference type="NCBI Taxonomy" id="2056292"/>
    <lineage>
        <taxon>Eukaryota</taxon>
        <taxon>Fungi</taxon>
        <taxon>Dikarya</taxon>
        <taxon>Basidiomycota</taxon>
        <taxon>Agaricomycotina</taxon>
        <taxon>Agaricomycetes</taxon>
        <taxon>Polyporales</taxon>
        <taxon>Meripilaceae</taxon>
        <taxon>Meripilus</taxon>
    </lineage>
</organism>
<dbReference type="PANTHER" id="PTHR30344">
    <property type="entry name" value="6-PHOSPHOGLUCONOLACTONASE-RELATED"/>
    <property type="match status" value="1"/>
</dbReference>
<dbReference type="SUPFAM" id="SSF75011">
    <property type="entry name" value="3-carboxy-cis,cis-mucoante lactonizing enzyme"/>
    <property type="match status" value="1"/>
</dbReference>
<dbReference type="AlphaFoldDB" id="A0AAD5YNY0"/>
<reference evidence="3" key="1">
    <citation type="submission" date="2022-07" db="EMBL/GenBank/DDBJ databases">
        <title>Genome Sequence of Physisporinus lineatus.</title>
        <authorList>
            <person name="Buettner E."/>
        </authorList>
    </citation>
    <scope>NUCLEOTIDE SEQUENCE</scope>
    <source>
        <strain evidence="3">VT162</strain>
    </source>
</reference>
<gene>
    <name evidence="3" type="ORF">NLI96_g435</name>
</gene>
<dbReference type="EMBL" id="JANAWD010000007">
    <property type="protein sequence ID" value="KAJ3491779.1"/>
    <property type="molecule type" value="Genomic_DNA"/>
</dbReference>
<comment type="similarity">
    <text evidence="1">Belongs to the cycloisomerase 2 family.</text>
</comment>
<dbReference type="Pfam" id="PF10282">
    <property type="entry name" value="Lactonase"/>
    <property type="match status" value="1"/>
</dbReference>
<feature type="signal peptide" evidence="2">
    <location>
        <begin position="1"/>
        <end position="20"/>
    </location>
</feature>
<dbReference type="PANTHER" id="PTHR30344:SF1">
    <property type="entry name" value="6-PHOSPHOGLUCONOLACTONASE"/>
    <property type="match status" value="1"/>
</dbReference>
<name>A0AAD5YNY0_9APHY</name>
<evidence type="ECO:0000313" key="3">
    <source>
        <dbReference type="EMBL" id="KAJ3491779.1"/>
    </source>
</evidence>
<accession>A0AAD5YNY0</accession>
<dbReference type="GO" id="GO:0017057">
    <property type="term" value="F:6-phosphogluconolactonase activity"/>
    <property type="evidence" value="ECO:0007669"/>
    <property type="project" value="TreeGrafter"/>
</dbReference>
<proteinExistence type="inferred from homology"/>
<evidence type="ECO:0000256" key="1">
    <source>
        <dbReference type="ARBA" id="ARBA00005564"/>
    </source>
</evidence>
<dbReference type="InterPro" id="IPR015943">
    <property type="entry name" value="WD40/YVTN_repeat-like_dom_sf"/>
</dbReference>
<dbReference type="InterPro" id="IPR019405">
    <property type="entry name" value="Lactonase_7-beta_prop"/>
</dbReference>
<dbReference type="Gene3D" id="2.130.10.10">
    <property type="entry name" value="YVTN repeat-like/Quinoprotein amine dehydrogenase"/>
    <property type="match status" value="1"/>
</dbReference>
<evidence type="ECO:0008006" key="5">
    <source>
        <dbReference type="Google" id="ProtNLM"/>
    </source>
</evidence>
<keyword evidence="2" id="KW-0732">Signal</keyword>